<dbReference type="EMBL" id="OU895879">
    <property type="protein sequence ID" value="CAH1727282.1"/>
    <property type="molecule type" value="Genomic_DNA"/>
</dbReference>
<dbReference type="Pfam" id="PF01757">
    <property type="entry name" value="Acyl_transf_3"/>
    <property type="match status" value="1"/>
</dbReference>
<feature type="transmembrane region" description="Helical" evidence="1">
    <location>
        <begin position="354"/>
        <end position="378"/>
    </location>
</feature>
<dbReference type="Proteomes" id="UP001153620">
    <property type="component" value="Chromosome 3"/>
</dbReference>
<proteinExistence type="predicted"/>
<name>A0A9P0NND2_9DIPT</name>
<evidence type="ECO:0000313" key="4">
    <source>
        <dbReference type="Proteomes" id="UP001153620"/>
    </source>
</evidence>
<feature type="transmembrane region" description="Helical" evidence="1">
    <location>
        <begin position="240"/>
        <end position="260"/>
    </location>
</feature>
<evidence type="ECO:0000313" key="3">
    <source>
        <dbReference type="EMBL" id="CAH1727282.1"/>
    </source>
</evidence>
<feature type="transmembrane region" description="Helical" evidence="1">
    <location>
        <begin position="87"/>
        <end position="109"/>
    </location>
</feature>
<feature type="transmembrane region" description="Helical" evidence="1">
    <location>
        <begin position="172"/>
        <end position="193"/>
    </location>
</feature>
<feature type="domain" description="Acyltransferase 3" evidence="2">
    <location>
        <begin position="87"/>
        <end position="444"/>
    </location>
</feature>
<feature type="transmembrane region" description="Helical" evidence="1">
    <location>
        <begin position="7"/>
        <end position="28"/>
    </location>
</feature>
<feature type="transmembrane region" description="Helical" evidence="1">
    <location>
        <begin position="326"/>
        <end position="342"/>
    </location>
</feature>
<dbReference type="PANTHER" id="PTHR11161:SF22">
    <property type="entry name" value="ACYLTRANSFERASE 3 DOMAIN-CONTAINING PROTEIN-RELATED"/>
    <property type="match status" value="1"/>
</dbReference>
<keyword evidence="1" id="KW-0472">Membrane</keyword>
<sequence length="466" mass="55028">MFDVDELDIGFICLLLVLLLIVCISSYYDLRLRFVYEKFNGIQMEPADYYKKPTSSLFHQLMVSFSVYRNWYILSAPTKGELRDLRAISAIRIWTMISIVYGHATWFSVSTPLRNPLFIEKNYHLMRSMIVVNGGNLVQTFFFISGFLNSITLLSYVDKNRITKLKLFIRAIIYRIIRFIPVLLFMVLLHATWLHRFDDGPYWDKFTVYERQSCRKNMWTNLLLINNYVGGDMKCMIHTWYLATDFQLGIIGTALLLMCMKYPKKRNFILFGSIIVSFIIAVIHFYVHQLEPILMLPPENLRNQLMGNPEYDRYFYDFHAPTHLNTGNYLIGLVIGYFYYQYKQSNGRTDNRSAFLNVLWHCSYLLTFILCFIGFYFYEYDIKLGIWSALLGALLKHIYGPIIGILFVGIFNRYGWLIPKMFNYGMYRILARLSFSVYMVHLTMGYVEFTINEFTNKSHSLMTSIK</sequence>
<keyword evidence="4" id="KW-1185">Reference proteome</keyword>
<gene>
    <name evidence="3" type="ORF">CHIRRI_LOCUS9551</name>
</gene>
<dbReference type="AlphaFoldDB" id="A0A9P0NND2"/>
<keyword evidence="1" id="KW-0812">Transmembrane</keyword>
<accession>A0A9P0NND2</accession>
<dbReference type="GO" id="GO:0016747">
    <property type="term" value="F:acyltransferase activity, transferring groups other than amino-acyl groups"/>
    <property type="evidence" value="ECO:0007669"/>
    <property type="project" value="InterPro"/>
</dbReference>
<feature type="transmembrane region" description="Helical" evidence="1">
    <location>
        <begin position="267"/>
        <end position="287"/>
    </location>
</feature>
<evidence type="ECO:0000256" key="1">
    <source>
        <dbReference type="SAM" id="Phobius"/>
    </source>
</evidence>
<reference evidence="3" key="1">
    <citation type="submission" date="2022-01" db="EMBL/GenBank/DDBJ databases">
        <authorList>
            <person name="King R."/>
        </authorList>
    </citation>
    <scope>NUCLEOTIDE SEQUENCE</scope>
</reference>
<dbReference type="PANTHER" id="PTHR11161">
    <property type="entry name" value="O-ACYLTRANSFERASE"/>
    <property type="match status" value="1"/>
</dbReference>
<feature type="transmembrane region" description="Helical" evidence="1">
    <location>
        <begin position="429"/>
        <end position="447"/>
    </location>
</feature>
<dbReference type="InterPro" id="IPR052728">
    <property type="entry name" value="O2_lipid_transport_reg"/>
</dbReference>
<feature type="transmembrane region" description="Helical" evidence="1">
    <location>
        <begin position="129"/>
        <end position="151"/>
    </location>
</feature>
<dbReference type="OrthoDB" id="7375975at2759"/>
<protein>
    <recommendedName>
        <fullName evidence="2">Acyltransferase 3 domain-containing protein</fullName>
    </recommendedName>
</protein>
<feature type="transmembrane region" description="Helical" evidence="1">
    <location>
        <begin position="398"/>
        <end position="417"/>
    </location>
</feature>
<evidence type="ECO:0000259" key="2">
    <source>
        <dbReference type="Pfam" id="PF01757"/>
    </source>
</evidence>
<reference evidence="3" key="2">
    <citation type="submission" date="2022-10" db="EMBL/GenBank/DDBJ databases">
        <authorList>
            <consortium name="ENA_rothamsted_submissions"/>
            <consortium name="culmorum"/>
            <person name="King R."/>
        </authorList>
    </citation>
    <scope>NUCLEOTIDE SEQUENCE</scope>
</reference>
<organism evidence="3 4">
    <name type="scientific">Chironomus riparius</name>
    <dbReference type="NCBI Taxonomy" id="315576"/>
    <lineage>
        <taxon>Eukaryota</taxon>
        <taxon>Metazoa</taxon>
        <taxon>Ecdysozoa</taxon>
        <taxon>Arthropoda</taxon>
        <taxon>Hexapoda</taxon>
        <taxon>Insecta</taxon>
        <taxon>Pterygota</taxon>
        <taxon>Neoptera</taxon>
        <taxon>Endopterygota</taxon>
        <taxon>Diptera</taxon>
        <taxon>Nematocera</taxon>
        <taxon>Chironomoidea</taxon>
        <taxon>Chironomidae</taxon>
        <taxon>Chironominae</taxon>
        <taxon>Chironomus</taxon>
    </lineage>
</organism>
<keyword evidence="1" id="KW-1133">Transmembrane helix</keyword>
<dbReference type="InterPro" id="IPR002656">
    <property type="entry name" value="Acyl_transf_3_dom"/>
</dbReference>